<keyword evidence="9" id="KW-0413">Isomerase</keyword>
<evidence type="ECO:0000313" key="10">
    <source>
        <dbReference type="Proteomes" id="UP000267342"/>
    </source>
</evidence>
<proteinExistence type="inferred from homology"/>
<dbReference type="PROSITE" id="PS51352">
    <property type="entry name" value="THIOREDOXIN_2"/>
    <property type="match status" value="1"/>
</dbReference>
<dbReference type="EMBL" id="AP018933">
    <property type="protein sequence ID" value="BBG29437.1"/>
    <property type="molecule type" value="Genomic_DNA"/>
</dbReference>
<dbReference type="PRINTS" id="PR00421">
    <property type="entry name" value="THIOREDOXIN"/>
</dbReference>
<dbReference type="Gene3D" id="3.40.30.10">
    <property type="entry name" value="Glutaredoxin"/>
    <property type="match status" value="1"/>
</dbReference>
<dbReference type="InterPro" id="IPR005746">
    <property type="entry name" value="Thioredoxin"/>
</dbReference>
<evidence type="ECO:0000259" key="8">
    <source>
        <dbReference type="PROSITE" id="PS51352"/>
    </source>
</evidence>
<dbReference type="GO" id="GO:0016853">
    <property type="term" value="F:isomerase activity"/>
    <property type="evidence" value="ECO:0007669"/>
    <property type="project" value="UniProtKB-KW"/>
</dbReference>
<evidence type="ECO:0000256" key="6">
    <source>
        <dbReference type="PIRNR" id="PIRNR000077"/>
    </source>
</evidence>
<protein>
    <recommendedName>
        <fullName evidence="6">Thioredoxin</fullName>
    </recommendedName>
</protein>
<evidence type="ECO:0000256" key="2">
    <source>
        <dbReference type="ARBA" id="ARBA00022448"/>
    </source>
</evidence>
<evidence type="ECO:0000256" key="7">
    <source>
        <dbReference type="PIRSR" id="PIRSR000077-4"/>
    </source>
</evidence>
<evidence type="ECO:0000256" key="1">
    <source>
        <dbReference type="ARBA" id="ARBA00008987"/>
    </source>
</evidence>
<feature type="disulfide bond" description="Redox-active" evidence="7">
    <location>
        <begin position="33"/>
        <end position="36"/>
    </location>
</feature>
<dbReference type="CDD" id="cd02947">
    <property type="entry name" value="TRX_family"/>
    <property type="match status" value="1"/>
</dbReference>
<dbReference type="PANTHER" id="PTHR45663:SF11">
    <property type="entry name" value="GEO12009P1"/>
    <property type="match status" value="1"/>
</dbReference>
<organism evidence="9 10">
    <name type="scientific">Zymobacter palmae</name>
    <dbReference type="NCBI Taxonomy" id="33074"/>
    <lineage>
        <taxon>Bacteria</taxon>
        <taxon>Pseudomonadati</taxon>
        <taxon>Pseudomonadota</taxon>
        <taxon>Gammaproteobacteria</taxon>
        <taxon>Oceanospirillales</taxon>
        <taxon>Halomonadaceae</taxon>
        <taxon>Zymobacter group</taxon>
        <taxon>Zymobacter</taxon>
    </lineage>
</organism>
<keyword evidence="2" id="KW-0813">Transport</keyword>
<dbReference type="PANTHER" id="PTHR45663">
    <property type="entry name" value="GEO12009P1"/>
    <property type="match status" value="1"/>
</dbReference>
<keyword evidence="10" id="KW-1185">Reference proteome</keyword>
<dbReference type="Proteomes" id="UP000267342">
    <property type="component" value="Chromosome"/>
</dbReference>
<dbReference type="Pfam" id="PF00085">
    <property type="entry name" value="Thioredoxin"/>
    <property type="match status" value="1"/>
</dbReference>
<gene>
    <name evidence="9" type="ORF">ZBT109_0659</name>
</gene>
<dbReference type="InterPro" id="IPR013766">
    <property type="entry name" value="Thioredoxin_domain"/>
</dbReference>
<keyword evidence="4 7" id="KW-1015">Disulfide bond</keyword>
<evidence type="ECO:0000256" key="3">
    <source>
        <dbReference type="ARBA" id="ARBA00022982"/>
    </source>
</evidence>
<dbReference type="STRING" id="1123510.GCA_000620025_01975"/>
<evidence type="ECO:0000313" key="9">
    <source>
        <dbReference type="EMBL" id="BBG29437.1"/>
    </source>
</evidence>
<feature type="domain" description="Thioredoxin" evidence="8">
    <location>
        <begin position="1"/>
        <end position="109"/>
    </location>
</feature>
<dbReference type="GO" id="GO:0015035">
    <property type="term" value="F:protein-disulfide reductase activity"/>
    <property type="evidence" value="ECO:0007669"/>
    <property type="project" value="InterPro"/>
</dbReference>
<name>A0A348HCT5_9GAMM</name>
<keyword evidence="3" id="KW-0249">Electron transport</keyword>
<dbReference type="PIRSF" id="PIRSF000077">
    <property type="entry name" value="Thioredoxin"/>
    <property type="match status" value="1"/>
</dbReference>
<dbReference type="SUPFAM" id="SSF52833">
    <property type="entry name" value="Thioredoxin-like"/>
    <property type="match status" value="1"/>
</dbReference>
<dbReference type="OrthoDB" id="9790390at2"/>
<accession>A0A348HCT5</accession>
<keyword evidence="5 7" id="KW-0676">Redox-active center</keyword>
<sequence length="109" mass="12110">MSKFIDVNDSNFQKDVLEYADTPVLVKFWAPWCGPCKVMTPIAEQVAAARSDDDLRFVDINVDEAVNVTQALSIRGVPTVMLFNKGQRVAAVTGGLNRQQLEAFIDQHI</sequence>
<dbReference type="KEGG" id="zpl:ZBT109_0659"/>
<evidence type="ECO:0000256" key="5">
    <source>
        <dbReference type="ARBA" id="ARBA00023284"/>
    </source>
</evidence>
<evidence type="ECO:0000256" key="4">
    <source>
        <dbReference type="ARBA" id="ARBA00023157"/>
    </source>
</evidence>
<dbReference type="AlphaFoldDB" id="A0A348HCT5"/>
<dbReference type="GO" id="GO:0005737">
    <property type="term" value="C:cytoplasm"/>
    <property type="evidence" value="ECO:0007669"/>
    <property type="project" value="TreeGrafter"/>
</dbReference>
<comment type="similarity">
    <text evidence="1 6">Belongs to the thioredoxin family.</text>
</comment>
<dbReference type="InterPro" id="IPR036249">
    <property type="entry name" value="Thioredoxin-like_sf"/>
</dbReference>
<reference evidence="9 10" key="1">
    <citation type="submission" date="2018-09" db="EMBL/GenBank/DDBJ databases">
        <title>Zymobacter palmae IAM14233 (=T109) whole genome analysis.</title>
        <authorList>
            <person name="Yanase H."/>
        </authorList>
    </citation>
    <scope>NUCLEOTIDE SEQUENCE [LARGE SCALE GENOMIC DNA]</scope>
    <source>
        <strain evidence="9 10">IAM14233</strain>
    </source>
</reference>
<dbReference type="FunFam" id="3.40.30.10:FF:000001">
    <property type="entry name" value="Thioredoxin"/>
    <property type="match status" value="1"/>
</dbReference>
<dbReference type="RefSeq" id="WP_027705096.1">
    <property type="nucleotide sequence ID" value="NZ_AP018933.1"/>
</dbReference>